<evidence type="ECO:0000313" key="8">
    <source>
        <dbReference type="Proteomes" id="UP001497623"/>
    </source>
</evidence>
<feature type="compositionally biased region" description="Low complexity" evidence="5">
    <location>
        <begin position="332"/>
        <end position="352"/>
    </location>
</feature>
<keyword evidence="4 6" id="KW-0472">Membrane</keyword>
<dbReference type="InterPro" id="IPR008952">
    <property type="entry name" value="Tetraspanin_EC2_sf"/>
</dbReference>
<evidence type="ECO:0000256" key="4">
    <source>
        <dbReference type="ARBA" id="ARBA00023136"/>
    </source>
</evidence>
<dbReference type="InterPro" id="IPR018499">
    <property type="entry name" value="Tetraspanin/Peripherin"/>
</dbReference>
<feature type="compositionally biased region" description="Polar residues" evidence="5">
    <location>
        <begin position="306"/>
        <end position="316"/>
    </location>
</feature>
<comment type="caution">
    <text evidence="7">The sequence shown here is derived from an EMBL/GenBank/DDBJ whole genome shotgun (WGS) entry which is preliminary data.</text>
</comment>
<evidence type="ECO:0000313" key="7">
    <source>
        <dbReference type="EMBL" id="CAL4133159.1"/>
    </source>
</evidence>
<feature type="transmembrane region" description="Helical" evidence="6">
    <location>
        <begin position="53"/>
        <end position="79"/>
    </location>
</feature>
<protein>
    <recommendedName>
        <fullName evidence="9">Tetraspanin</fullName>
    </recommendedName>
</protein>
<keyword evidence="8" id="KW-1185">Reference proteome</keyword>
<organism evidence="7 8">
    <name type="scientific">Meganyctiphanes norvegica</name>
    <name type="common">Northern krill</name>
    <name type="synonym">Thysanopoda norvegica</name>
    <dbReference type="NCBI Taxonomy" id="48144"/>
    <lineage>
        <taxon>Eukaryota</taxon>
        <taxon>Metazoa</taxon>
        <taxon>Ecdysozoa</taxon>
        <taxon>Arthropoda</taxon>
        <taxon>Crustacea</taxon>
        <taxon>Multicrustacea</taxon>
        <taxon>Malacostraca</taxon>
        <taxon>Eumalacostraca</taxon>
        <taxon>Eucarida</taxon>
        <taxon>Euphausiacea</taxon>
        <taxon>Euphausiidae</taxon>
        <taxon>Meganyctiphanes</taxon>
    </lineage>
</organism>
<gene>
    <name evidence="7" type="ORF">MNOR_LOCUS27133</name>
</gene>
<name>A0AAV2RRY8_MEGNR</name>
<comment type="subcellular location">
    <subcellularLocation>
        <location evidence="1">Membrane</location>
        <topology evidence="1">Multi-pass membrane protein</topology>
    </subcellularLocation>
</comment>
<evidence type="ECO:0000256" key="5">
    <source>
        <dbReference type="SAM" id="MobiDB-lite"/>
    </source>
</evidence>
<dbReference type="EMBL" id="CAXKWB010028080">
    <property type="protein sequence ID" value="CAL4133159.1"/>
    <property type="molecule type" value="Genomic_DNA"/>
</dbReference>
<dbReference type="CDD" id="cd03127">
    <property type="entry name" value="tetraspanin_LEL"/>
    <property type="match status" value="1"/>
</dbReference>
<dbReference type="Gene3D" id="1.10.1450.10">
    <property type="entry name" value="Tetraspanin"/>
    <property type="match status" value="1"/>
</dbReference>
<proteinExistence type="predicted"/>
<accession>A0AAV2RRY8</accession>
<evidence type="ECO:0008006" key="9">
    <source>
        <dbReference type="Google" id="ProtNLM"/>
    </source>
</evidence>
<dbReference type="PANTHER" id="PTHR19282:SF554">
    <property type="entry name" value="ANTIGEN, PUTATIVE-RELATED"/>
    <property type="match status" value="1"/>
</dbReference>
<dbReference type="AlphaFoldDB" id="A0AAV2RRY8"/>
<evidence type="ECO:0000256" key="1">
    <source>
        <dbReference type="ARBA" id="ARBA00004141"/>
    </source>
</evidence>
<feature type="transmembrane region" description="Helical" evidence="6">
    <location>
        <begin position="91"/>
        <end position="110"/>
    </location>
</feature>
<dbReference type="GO" id="GO:0005886">
    <property type="term" value="C:plasma membrane"/>
    <property type="evidence" value="ECO:0007669"/>
    <property type="project" value="TreeGrafter"/>
</dbReference>
<dbReference type="SUPFAM" id="SSF48652">
    <property type="entry name" value="Tetraspanin"/>
    <property type="match status" value="1"/>
</dbReference>
<dbReference type="Pfam" id="PF00335">
    <property type="entry name" value="Tetraspanin"/>
    <property type="match status" value="1"/>
</dbReference>
<reference evidence="7 8" key="1">
    <citation type="submission" date="2024-05" db="EMBL/GenBank/DDBJ databases">
        <authorList>
            <person name="Wallberg A."/>
        </authorList>
    </citation>
    <scope>NUCLEOTIDE SEQUENCE [LARGE SCALE GENOMIC DNA]</scope>
</reference>
<dbReference type="Proteomes" id="UP001497623">
    <property type="component" value="Unassembled WGS sequence"/>
</dbReference>
<sequence>MLLQTKMRYYKLWIYACNAILFVAVIVFISYAIHVMYHPWLQLLPTLPAYHPAMLYGSVAIVLQGGVLQAIGCIGALSLSRKLLTIYWRMILGLLLGDIIIGVICFFGYINLANGIVSHVKENLQNKYNVDPHMTRNWDHLQIEYHCCGVAGVVDYNSTWWEGYNASSGVVQLPNSCCTKKPSEELITKIVVETPLFSRHSKSSTIITCPKGEEVPNNEGCAVHLEKWLMNSVENLIILGFCVISFVKLCFIVILRYELQEMLHKIEVLQAESQNVPDEELATALGMNSCTSDPATNTGIKIEEPQSVTGGSSYGNLNPKDDRSPSPKIRINSVSDSDNSNEVNGPNSNSRHSPPPIPPPRHEKRKHNGNNNTLRSLQNHVQQT</sequence>
<evidence type="ECO:0000256" key="6">
    <source>
        <dbReference type="SAM" id="Phobius"/>
    </source>
</evidence>
<dbReference type="PANTHER" id="PTHR19282">
    <property type="entry name" value="TETRASPANIN"/>
    <property type="match status" value="1"/>
</dbReference>
<evidence type="ECO:0000256" key="2">
    <source>
        <dbReference type="ARBA" id="ARBA00022692"/>
    </source>
</evidence>
<feature type="transmembrane region" description="Helical" evidence="6">
    <location>
        <begin position="12"/>
        <end position="33"/>
    </location>
</feature>
<evidence type="ECO:0000256" key="3">
    <source>
        <dbReference type="ARBA" id="ARBA00022989"/>
    </source>
</evidence>
<feature type="transmembrane region" description="Helical" evidence="6">
    <location>
        <begin position="236"/>
        <end position="255"/>
    </location>
</feature>
<feature type="region of interest" description="Disordered" evidence="5">
    <location>
        <begin position="287"/>
        <end position="384"/>
    </location>
</feature>
<keyword evidence="2 6" id="KW-0812">Transmembrane</keyword>
<feature type="compositionally biased region" description="Polar residues" evidence="5">
    <location>
        <begin position="287"/>
        <end position="299"/>
    </location>
</feature>
<keyword evidence="3 6" id="KW-1133">Transmembrane helix</keyword>
<feature type="compositionally biased region" description="Polar residues" evidence="5">
    <location>
        <begin position="369"/>
        <end position="384"/>
    </location>
</feature>